<dbReference type="InterPro" id="IPR006145">
    <property type="entry name" value="PsdUridine_synth_RsuA/RluA"/>
</dbReference>
<dbReference type="InterPro" id="IPR020103">
    <property type="entry name" value="PsdUridine_synth_cat_dom_sf"/>
</dbReference>
<keyword evidence="4" id="KW-1185">Reference proteome</keyword>
<accession>A0AAE0L3N1</accession>
<protein>
    <recommendedName>
        <fullName evidence="2">Pseudouridine synthase RsuA/RluA-like domain-containing protein</fullName>
    </recommendedName>
</protein>
<comment type="similarity">
    <text evidence="1">Belongs to the pseudouridine synthase RluA family.</text>
</comment>
<evidence type="ECO:0000256" key="1">
    <source>
        <dbReference type="ARBA" id="ARBA00010876"/>
    </source>
</evidence>
<evidence type="ECO:0000313" key="3">
    <source>
        <dbReference type="EMBL" id="KAK3270575.1"/>
    </source>
</evidence>
<name>A0AAE0L3N1_9CHLO</name>
<comment type="caution">
    <text evidence="3">The sequence shown here is derived from an EMBL/GenBank/DDBJ whole genome shotgun (WGS) entry which is preliminary data.</text>
</comment>
<dbReference type="Pfam" id="PF00849">
    <property type="entry name" value="PseudoU_synth_2"/>
    <property type="match status" value="1"/>
</dbReference>
<dbReference type="Proteomes" id="UP001190700">
    <property type="component" value="Unassembled WGS sequence"/>
</dbReference>
<dbReference type="PANTHER" id="PTHR21600:SF87">
    <property type="entry name" value="RNA PSEUDOURIDYLATE SYNTHASE DOMAIN-CONTAINING PROTEIN 1"/>
    <property type="match status" value="1"/>
</dbReference>
<dbReference type="AlphaFoldDB" id="A0AAE0L3N1"/>
<dbReference type="InterPro" id="IPR050188">
    <property type="entry name" value="RluA_PseudoU_synthase"/>
</dbReference>
<organism evidence="3 4">
    <name type="scientific">Cymbomonas tetramitiformis</name>
    <dbReference type="NCBI Taxonomy" id="36881"/>
    <lineage>
        <taxon>Eukaryota</taxon>
        <taxon>Viridiplantae</taxon>
        <taxon>Chlorophyta</taxon>
        <taxon>Pyramimonadophyceae</taxon>
        <taxon>Pyramimonadales</taxon>
        <taxon>Pyramimonadaceae</taxon>
        <taxon>Cymbomonas</taxon>
    </lineage>
</organism>
<feature type="domain" description="Pseudouridine synthase RsuA/RluA-like" evidence="2">
    <location>
        <begin position="25"/>
        <end position="97"/>
    </location>
</feature>
<dbReference type="GO" id="GO:0009982">
    <property type="term" value="F:pseudouridine synthase activity"/>
    <property type="evidence" value="ECO:0007669"/>
    <property type="project" value="InterPro"/>
</dbReference>
<dbReference type="EMBL" id="LGRX02010306">
    <property type="protein sequence ID" value="KAK3270575.1"/>
    <property type="molecule type" value="Genomic_DNA"/>
</dbReference>
<dbReference type="PANTHER" id="PTHR21600">
    <property type="entry name" value="MITOCHONDRIAL RNA PSEUDOURIDINE SYNTHASE"/>
    <property type="match status" value="1"/>
</dbReference>
<reference evidence="3 4" key="1">
    <citation type="journal article" date="2015" name="Genome Biol. Evol.">
        <title>Comparative Genomics of a Bacterivorous Green Alga Reveals Evolutionary Causalities and Consequences of Phago-Mixotrophic Mode of Nutrition.</title>
        <authorList>
            <person name="Burns J.A."/>
            <person name="Paasch A."/>
            <person name="Narechania A."/>
            <person name="Kim E."/>
        </authorList>
    </citation>
    <scope>NUCLEOTIDE SEQUENCE [LARGE SCALE GENOMIC DNA]</scope>
    <source>
        <strain evidence="3 4">PLY_AMNH</strain>
    </source>
</reference>
<evidence type="ECO:0000313" key="4">
    <source>
        <dbReference type="Proteomes" id="UP001190700"/>
    </source>
</evidence>
<dbReference type="Gene3D" id="3.30.2350.10">
    <property type="entry name" value="Pseudouridine synthase"/>
    <property type="match status" value="1"/>
</dbReference>
<dbReference type="GO" id="GO:0000455">
    <property type="term" value="P:enzyme-directed rRNA pseudouridine synthesis"/>
    <property type="evidence" value="ECO:0007669"/>
    <property type="project" value="TreeGrafter"/>
</dbReference>
<gene>
    <name evidence="3" type="ORF">CYMTET_21033</name>
</gene>
<proteinExistence type="inferred from homology"/>
<evidence type="ECO:0000259" key="2">
    <source>
        <dbReference type="Pfam" id="PF00849"/>
    </source>
</evidence>
<dbReference type="GO" id="GO:0003723">
    <property type="term" value="F:RNA binding"/>
    <property type="evidence" value="ECO:0007669"/>
    <property type="project" value="InterPro"/>
</dbReference>
<dbReference type="SUPFAM" id="SSF55120">
    <property type="entry name" value="Pseudouridine synthase"/>
    <property type="match status" value="1"/>
</dbReference>
<sequence>MRCAEAQLWPRALLMAGDSGHGALRRVTKRYRAVVIGRLVGRGQIDTPLPDKQNRLQTATTEYQAVQCTPSKQYGDITTVDLWPHTGRTHQLRRHLAGIGHAIVGDGQYCPSEHQAPEVRLDPRVTASLRLHVRARGQDVSTARSGHIMLSTPEEPSCIAKDLHQASRGDSGLYLWAVYLSIPHPCIKSGYSGDIVRVEAGEPSHFEEQRRYEN</sequence>